<gene>
    <name evidence="1" type="ORF">METZ01_LOCUS173883</name>
</gene>
<reference evidence="1" key="1">
    <citation type="submission" date="2018-05" db="EMBL/GenBank/DDBJ databases">
        <authorList>
            <person name="Lanie J.A."/>
            <person name="Ng W.-L."/>
            <person name="Kazmierczak K.M."/>
            <person name="Andrzejewski T.M."/>
            <person name="Davidsen T.M."/>
            <person name="Wayne K.J."/>
            <person name="Tettelin H."/>
            <person name="Glass J.I."/>
            <person name="Rusch D."/>
            <person name="Podicherti R."/>
            <person name="Tsui H.-C.T."/>
            <person name="Winkler M.E."/>
        </authorList>
    </citation>
    <scope>NUCLEOTIDE SEQUENCE</scope>
</reference>
<proteinExistence type="predicted"/>
<dbReference type="EMBL" id="UINC01032792">
    <property type="protein sequence ID" value="SVB21029.1"/>
    <property type="molecule type" value="Genomic_DNA"/>
</dbReference>
<organism evidence="1">
    <name type="scientific">marine metagenome</name>
    <dbReference type="NCBI Taxonomy" id="408172"/>
    <lineage>
        <taxon>unclassified sequences</taxon>
        <taxon>metagenomes</taxon>
        <taxon>ecological metagenomes</taxon>
    </lineage>
</organism>
<accession>A0A382C584</accession>
<dbReference type="AlphaFoldDB" id="A0A382C584"/>
<protein>
    <submittedName>
        <fullName evidence="1">Uncharacterized protein</fullName>
    </submittedName>
</protein>
<name>A0A382C584_9ZZZZ</name>
<sequence length="34" mass="3332">MIDERPDISGLSVVSGLGTGSSSAQLAVDDIALG</sequence>
<evidence type="ECO:0000313" key="1">
    <source>
        <dbReference type="EMBL" id="SVB21029.1"/>
    </source>
</evidence>